<dbReference type="SUPFAM" id="SSF51735">
    <property type="entry name" value="NAD(P)-binding Rossmann-fold domains"/>
    <property type="match status" value="1"/>
</dbReference>
<dbReference type="PANTHER" id="PTHR43157:SF31">
    <property type="entry name" value="PHOSPHATIDYLINOSITOL-GLYCAN BIOSYNTHESIS CLASS F PROTEIN"/>
    <property type="match status" value="1"/>
</dbReference>
<keyword evidence="4" id="KW-1185">Reference proteome</keyword>
<sequence>MDLTGKHVVVTGATAGIGRSSAITLAGLGADLTLLSRNTEKAEALASEIVSAGGRQPTLISMDMAVLDSVRDAARQCLDLNKPIDVLLNNAGVVNTSRVETVDGFEETLAVNHFAPFLLTGMLLPLLQNAPTARIVNVASDAHSFVKSMGFDDIQAVQSYKTFREYGRSKLANILFTRSLAKRLPESISVNCLHPGAVATSLGSQNDGFLSKLLPALLKPFFRSPDRGAETSIYLCQSDEVEAVSGAYFSNCKKTKPKPWAEDDAAAARLWTISEECVDFSYP</sequence>
<accession>A0ABT3SVH2</accession>
<keyword evidence="1" id="KW-0560">Oxidoreductase</keyword>
<dbReference type="EMBL" id="SHNP01000003">
    <property type="protein sequence ID" value="MCX2973990.1"/>
    <property type="molecule type" value="Genomic_DNA"/>
</dbReference>
<evidence type="ECO:0000256" key="1">
    <source>
        <dbReference type="ARBA" id="ARBA00023002"/>
    </source>
</evidence>
<dbReference type="InterPro" id="IPR002347">
    <property type="entry name" value="SDR_fam"/>
</dbReference>
<dbReference type="Gene3D" id="3.40.50.720">
    <property type="entry name" value="NAD(P)-binding Rossmann-like Domain"/>
    <property type="match status" value="1"/>
</dbReference>
<gene>
    <name evidence="3" type="ORF">EYC87_10400</name>
</gene>
<dbReference type="PRINTS" id="PR00080">
    <property type="entry name" value="SDRFAMILY"/>
</dbReference>
<evidence type="ECO:0000313" key="3">
    <source>
        <dbReference type="EMBL" id="MCX2973990.1"/>
    </source>
</evidence>
<dbReference type="CDD" id="cd05327">
    <property type="entry name" value="retinol-DH_like_SDR_c_like"/>
    <property type="match status" value="1"/>
</dbReference>
<protein>
    <submittedName>
        <fullName evidence="3">SDR family oxidoreductase</fullName>
    </submittedName>
</protein>
<comment type="similarity">
    <text evidence="2">Belongs to the short-chain dehydrogenases/reductases (SDR) family.</text>
</comment>
<dbReference type="RefSeq" id="WP_279252814.1">
    <property type="nucleotide sequence ID" value="NZ_SHNP01000003.1"/>
</dbReference>
<comment type="caution">
    <text evidence="3">The sequence shown here is derived from an EMBL/GenBank/DDBJ whole genome shotgun (WGS) entry which is preliminary data.</text>
</comment>
<dbReference type="Pfam" id="PF00106">
    <property type="entry name" value="adh_short"/>
    <property type="match status" value="1"/>
</dbReference>
<dbReference type="Proteomes" id="UP001143307">
    <property type="component" value="Unassembled WGS sequence"/>
</dbReference>
<organism evidence="3 4">
    <name type="scientific">Candidatus Seongchinamella marina</name>
    <dbReference type="NCBI Taxonomy" id="2518990"/>
    <lineage>
        <taxon>Bacteria</taxon>
        <taxon>Pseudomonadati</taxon>
        <taxon>Pseudomonadota</taxon>
        <taxon>Gammaproteobacteria</taxon>
        <taxon>Cellvibrionales</taxon>
        <taxon>Halieaceae</taxon>
        <taxon>Seongchinamella</taxon>
    </lineage>
</organism>
<reference evidence="3" key="1">
    <citation type="submission" date="2019-02" db="EMBL/GenBank/DDBJ databases">
        <authorList>
            <person name="Li S.-H."/>
        </authorList>
    </citation>
    <scope>NUCLEOTIDE SEQUENCE</scope>
    <source>
        <strain evidence="3">IMCC8485</strain>
    </source>
</reference>
<dbReference type="PANTHER" id="PTHR43157">
    <property type="entry name" value="PHOSPHATIDYLINOSITOL-GLYCAN BIOSYNTHESIS CLASS F PROTEIN-RELATED"/>
    <property type="match status" value="1"/>
</dbReference>
<proteinExistence type="inferred from homology"/>
<evidence type="ECO:0000256" key="2">
    <source>
        <dbReference type="RuleBase" id="RU000363"/>
    </source>
</evidence>
<evidence type="ECO:0000313" key="4">
    <source>
        <dbReference type="Proteomes" id="UP001143307"/>
    </source>
</evidence>
<name>A0ABT3SVH2_9GAMM</name>
<dbReference type="InterPro" id="IPR036291">
    <property type="entry name" value="NAD(P)-bd_dom_sf"/>
</dbReference>
<dbReference type="PRINTS" id="PR00081">
    <property type="entry name" value="GDHRDH"/>
</dbReference>